<organism evidence="3 4">
    <name type="scientific">Virgibacillus byunsanensis</name>
    <dbReference type="NCBI Taxonomy" id="570945"/>
    <lineage>
        <taxon>Bacteria</taxon>
        <taxon>Bacillati</taxon>
        <taxon>Bacillota</taxon>
        <taxon>Bacilli</taxon>
        <taxon>Bacillales</taxon>
        <taxon>Bacillaceae</taxon>
        <taxon>Virgibacillus</taxon>
    </lineage>
</organism>
<accession>A0ABW3LQI5</accession>
<feature type="domain" description="Regulatory protein YycH-like" evidence="2">
    <location>
        <begin position="34"/>
        <end position="255"/>
    </location>
</feature>
<evidence type="ECO:0000313" key="3">
    <source>
        <dbReference type="EMBL" id="MFD1040287.1"/>
    </source>
</evidence>
<sequence length="307" mass="35562">MQWSQIKTLFILCFLILDIYLVLQFMEKQDQKDIGVIEQENSTIEEQLEQDEIEISAELDSEEISESYISVSPKSFTEGELNEVSNFDNQVLARVNSYLIVSQFEEPLEVPEKATGSEITEMVNGKIIFSDQYEYWDWDKELNVLVFFQEKNDRPIYYNHGGIILVFLNDENEIMFYAQTMLGEAESEGESKTLIEPIQAIETLYTSNELFAGDDITDLDVGYYTRYPLENGVQVFAPQWNVLVNGEKNFFVNAIERIVSPESEDFLENAITTLISRINDMEETEKIHEDILNQLRLKLTADNRSDL</sequence>
<evidence type="ECO:0000256" key="1">
    <source>
        <dbReference type="SAM" id="Phobius"/>
    </source>
</evidence>
<keyword evidence="4" id="KW-1185">Reference proteome</keyword>
<keyword evidence="1" id="KW-1133">Transmembrane helix</keyword>
<dbReference type="Gene3D" id="3.30.310.160">
    <property type="entry name" value="YycH protein, domain 2"/>
    <property type="match status" value="1"/>
</dbReference>
<feature type="transmembrane region" description="Helical" evidence="1">
    <location>
        <begin position="6"/>
        <end position="23"/>
    </location>
</feature>
<name>A0ABW3LQI5_9BACI</name>
<evidence type="ECO:0000313" key="4">
    <source>
        <dbReference type="Proteomes" id="UP001597040"/>
    </source>
</evidence>
<gene>
    <name evidence="3" type="ORF">ACFQ3N_18085</name>
</gene>
<comment type="caution">
    <text evidence="3">The sequence shown here is derived from an EMBL/GenBank/DDBJ whole genome shotgun (WGS) entry which is preliminary data.</text>
</comment>
<evidence type="ECO:0000259" key="2">
    <source>
        <dbReference type="Pfam" id="PF09648"/>
    </source>
</evidence>
<proteinExistence type="predicted"/>
<keyword evidence="1" id="KW-0812">Transmembrane</keyword>
<reference evidence="4" key="1">
    <citation type="journal article" date="2019" name="Int. J. Syst. Evol. Microbiol.">
        <title>The Global Catalogue of Microorganisms (GCM) 10K type strain sequencing project: providing services to taxonomists for standard genome sequencing and annotation.</title>
        <authorList>
            <consortium name="The Broad Institute Genomics Platform"/>
            <consortium name="The Broad Institute Genome Sequencing Center for Infectious Disease"/>
            <person name="Wu L."/>
            <person name="Ma J."/>
        </authorList>
    </citation>
    <scope>NUCLEOTIDE SEQUENCE [LARGE SCALE GENOMIC DNA]</scope>
    <source>
        <strain evidence="4">CCUG 56754</strain>
    </source>
</reference>
<keyword evidence="1" id="KW-0472">Membrane</keyword>
<dbReference type="EMBL" id="JBHTKJ010000066">
    <property type="protein sequence ID" value="MFD1040287.1"/>
    <property type="molecule type" value="Genomic_DNA"/>
</dbReference>
<dbReference type="Pfam" id="PF09648">
    <property type="entry name" value="YycI"/>
    <property type="match status" value="1"/>
</dbReference>
<dbReference type="RefSeq" id="WP_390364223.1">
    <property type="nucleotide sequence ID" value="NZ_JBHTKJ010000066.1"/>
</dbReference>
<dbReference type="InterPro" id="IPR042274">
    <property type="entry name" value="YycH/YycI_2"/>
</dbReference>
<protein>
    <submittedName>
        <fullName evidence="3">Two-component system regulatory protein YycI</fullName>
    </submittedName>
</protein>
<dbReference type="InterPro" id="IPR018604">
    <property type="entry name" value="YycI-like"/>
</dbReference>
<dbReference type="Proteomes" id="UP001597040">
    <property type="component" value="Unassembled WGS sequence"/>
</dbReference>